<dbReference type="GO" id="GO:0046394">
    <property type="term" value="P:carboxylic acid biosynthetic process"/>
    <property type="evidence" value="ECO:0007669"/>
    <property type="project" value="UniProtKB-ARBA"/>
</dbReference>
<dbReference type="CDD" id="cd00449">
    <property type="entry name" value="PLPDE_IV"/>
    <property type="match status" value="1"/>
</dbReference>
<evidence type="ECO:0000313" key="6">
    <source>
        <dbReference type="EMBL" id="ABK62425.1"/>
    </source>
</evidence>
<dbReference type="eggNOG" id="COG0115">
    <property type="taxonomic scope" value="Bacteria"/>
</dbReference>
<dbReference type="PATRIC" id="fig|386415.7.peg.1903"/>
<dbReference type="Pfam" id="PF01063">
    <property type="entry name" value="Aminotran_4"/>
    <property type="match status" value="1"/>
</dbReference>
<evidence type="ECO:0000256" key="5">
    <source>
        <dbReference type="RuleBase" id="RU004516"/>
    </source>
</evidence>
<dbReference type="SUPFAM" id="SSF56752">
    <property type="entry name" value="D-aminoacid aminotransferase-like PLP-dependent enzymes"/>
    <property type="match status" value="1"/>
</dbReference>
<evidence type="ECO:0000313" key="7">
    <source>
        <dbReference type="Proteomes" id="UP000008220"/>
    </source>
</evidence>
<organism evidence="6 7">
    <name type="scientific">Clostridium novyi (strain NT)</name>
    <dbReference type="NCBI Taxonomy" id="386415"/>
    <lineage>
        <taxon>Bacteria</taxon>
        <taxon>Bacillati</taxon>
        <taxon>Bacillota</taxon>
        <taxon>Clostridia</taxon>
        <taxon>Eubacteriales</taxon>
        <taxon>Clostridiaceae</taxon>
        <taxon>Clostridium</taxon>
    </lineage>
</organism>
<gene>
    <name evidence="6" type="ordered locus">NT01CX_0378</name>
</gene>
<dbReference type="Gene3D" id="3.20.10.10">
    <property type="entry name" value="D-amino Acid Aminotransferase, subunit A, domain 2"/>
    <property type="match status" value="1"/>
</dbReference>
<dbReference type="InterPro" id="IPR050571">
    <property type="entry name" value="Class-IV_PLP-Dep_Aminotrnsfr"/>
</dbReference>
<proteinExistence type="inferred from homology"/>
<dbReference type="InterPro" id="IPR043132">
    <property type="entry name" value="BCAT-like_C"/>
</dbReference>
<dbReference type="GO" id="GO:0016829">
    <property type="term" value="F:lyase activity"/>
    <property type="evidence" value="ECO:0007669"/>
    <property type="project" value="UniProtKB-KW"/>
</dbReference>
<dbReference type="HOGENOM" id="CLU_020844_2_0_9"/>
<comment type="similarity">
    <text evidence="2 4">Belongs to the class-IV pyridoxal-phosphate-dependent aminotransferase family.</text>
</comment>
<dbReference type="Proteomes" id="UP000008220">
    <property type="component" value="Chromosome"/>
</dbReference>
<evidence type="ECO:0000256" key="4">
    <source>
        <dbReference type="RuleBase" id="RU004106"/>
    </source>
</evidence>
<dbReference type="InterPro" id="IPR043131">
    <property type="entry name" value="BCAT-like_N"/>
</dbReference>
<dbReference type="InterPro" id="IPR036038">
    <property type="entry name" value="Aminotransferase-like"/>
</dbReference>
<dbReference type="Gene3D" id="3.30.470.10">
    <property type="match status" value="1"/>
</dbReference>
<protein>
    <submittedName>
        <fullName evidence="6">4-amino-4-deoxychorismate lyase</fullName>
    </submittedName>
</protein>
<keyword evidence="3 5" id="KW-0663">Pyridoxal phosphate</keyword>
<dbReference type="PANTHER" id="PTHR42743:SF11">
    <property type="entry name" value="AMINODEOXYCHORISMATE LYASE"/>
    <property type="match status" value="1"/>
</dbReference>
<evidence type="ECO:0000256" key="3">
    <source>
        <dbReference type="ARBA" id="ARBA00022898"/>
    </source>
</evidence>
<keyword evidence="6" id="KW-0456">Lyase</keyword>
<dbReference type="PROSITE" id="PS00770">
    <property type="entry name" value="AA_TRANSFER_CLASS_4"/>
    <property type="match status" value="1"/>
</dbReference>
<dbReference type="KEGG" id="cno:NT01CX_0378"/>
<dbReference type="AlphaFoldDB" id="A0Q2L8"/>
<dbReference type="InterPro" id="IPR018300">
    <property type="entry name" value="Aminotrans_IV_CS"/>
</dbReference>
<dbReference type="GO" id="GO:0005829">
    <property type="term" value="C:cytosol"/>
    <property type="evidence" value="ECO:0007669"/>
    <property type="project" value="TreeGrafter"/>
</dbReference>
<sequence length="269" mass="31507">MYFLVNGNIIDSKKFYTNINGQGLNYGYGLFETLKFAGKKVFFIDEHFRRIVKGCHELNMNLKYDIREIQEYLNKLILFTNTHSGALKILYLKNNDKYDLIIIIKENRYVEKMYEDGFKICLASSKRNPDSKLTYIKSNNYLENLLEKDNALKQGYDEVVFLNTKNFISEGSYTNIFFIKGDKLYTPDISCGLLPGIMREKIILLINKLSLKLEIGNFCIEDLINADEVFLTNSLMEIMPVSKIKNKSFDLNNNKITKLLRKEFQNIYY</sequence>
<comment type="cofactor">
    <cofactor evidence="1 5">
        <name>pyridoxal 5'-phosphate</name>
        <dbReference type="ChEBI" id="CHEBI:597326"/>
    </cofactor>
</comment>
<dbReference type="GO" id="GO:0008652">
    <property type="term" value="P:amino acid biosynthetic process"/>
    <property type="evidence" value="ECO:0007669"/>
    <property type="project" value="UniProtKB-ARBA"/>
</dbReference>
<dbReference type="FunFam" id="3.20.10.10:FF:000002">
    <property type="entry name" value="D-alanine aminotransferase"/>
    <property type="match status" value="1"/>
</dbReference>
<accession>A0Q2L8</accession>
<evidence type="ECO:0000256" key="2">
    <source>
        <dbReference type="ARBA" id="ARBA00009320"/>
    </source>
</evidence>
<evidence type="ECO:0000256" key="1">
    <source>
        <dbReference type="ARBA" id="ARBA00001933"/>
    </source>
</evidence>
<reference evidence="6 7" key="1">
    <citation type="journal article" date="2006" name="Nat. Biotechnol.">
        <title>The genome and transcriptomes of the anti-tumor agent Clostridium novyi-NT.</title>
        <authorList>
            <person name="Bettegowda C."/>
            <person name="Huang X."/>
            <person name="Lin J."/>
            <person name="Cheong I."/>
            <person name="Kohli M."/>
            <person name="Szabo S.A."/>
            <person name="Zhang X."/>
            <person name="Diaz L.A. Jr."/>
            <person name="Velculescu V.E."/>
            <person name="Parmigiani G."/>
            <person name="Kinzler K.W."/>
            <person name="Vogelstein B."/>
            <person name="Zhou S."/>
        </authorList>
    </citation>
    <scope>NUCLEOTIDE SEQUENCE [LARGE SCALE GENOMIC DNA]</scope>
    <source>
        <strain evidence="6 7">NT</strain>
    </source>
</reference>
<dbReference type="EMBL" id="CP000382">
    <property type="protein sequence ID" value="ABK62425.1"/>
    <property type="molecule type" value="Genomic_DNA"/>
</dbReference>
<name>A0Q2L8_CLONN</name>
<dbReference type="InterPro" id="IPR001544">
    <property type="entry name" value="Aminotrans_IV"/>
</dbReference>
<dbReference type="STRING" id="386415.NT01CX_0378"/>
<dbReference type="RefSeq" id="WP_011722854.1">
    <property type="nucleotide sequence ID" value="NC_008593.1"/>
</dbReference>
<keyword evidence="7" id="KW-1185">Reference proteome</keyword>
<dbReference type="PANTHER" id="PTHR42743">
    <property type="entry name" value="AMINO-ACID AMINOTRANSFERASE"/>
    <property type="match status" value="1"/>
</dbReference>